<dbReference type="eggNOG" id="ENOG5033DMM">
    <property type="taxonomic scope" value="Bacteria"/>
</dbReference>
<dbReference type="OrthoDB" id="838260at2"/>
<reference evidence="2 3" key="2">
    <citation type="journal article" date="2011" name="Stand. Genomic Sci.">
        <title>Complete genome sequence of Paludibacter propionicigenes type strain (WB4).</title>
        <authorList>
            <person name="Gronow S."/>
            <person name="Munk C."/>
            <person name="Lapidus A."/>
            <person name="Nolan M."/>
            <person name="Lucas S."/>
            <person name="Hammon N."/>
            <person name="Deshpande S."/>
            <person name="Cheng J.F."/>
            <person name="Tapia R."/>
            <person name="Han C."/>
            <person name="Goodwin L."/>
            <person name="Pitluck S."/>
            <person name="Liolios K."/>
            <person name="Ivanova N."/>
            <person name="Mavromatis K."/>
            <person name="Mikhailova N."/>
            <person name="Pati A."/>
            <person name="Chen A."/>
            <person name="Palaniappan K."/>
            <person name="Land M."/>
            <person name="Hauser L."/>
            <person name="Chang Y.J."/>
            <person name="Jeffries C.D."/>
            <person name="Brambilla E."/>
            <person name="Rohde M."/>
            <person name="Goker M."/>
            <person name="Detter J.C."/>
            <person name="Woyke T."/>
            <person name="Bristow J."/>
            <person name="Eisen J.A."/>
            <person name="Markowitz V."/>
            <person name="Hugenholtz P."/>
            <person name="Kyrpides N.C."/>
            <person name="Klenk H.P."/>
        </authorList>
    </citation>
    <scope>NUCLEOTIDE SEQUENCE [LARGE SCALE GENOMIC DNA]</scope>
    <source>
        <strain evidence="3">DSM 17365 / JCM 13257 / WB4</strain>
    </source>
</reference>
<dbReference type="KEGG" id="ppn:Palpr_1022"/>
<dbReference type="RefSeq" id="WP_013444540.1">
    <property type="nucleotide sequence ID" value="NC_014734.1"/>
</dbReference>
<feature type="transmembrane region" description="Helical" evidence="1">
    <location>
        <begin position="161"/>
        <end position="180"/>
    </location>
</feature>
<organism evidence="2 3">
    <name type="scientific">Paludibacter propionicigenes (strain DSM 17365 / JCM 13257 / WB4)</name>
    <dbReference type="NCBI Taxonomy" id="694427"/>
    <lineage>
        <taxon>Bacteria</taxon>
        <taxon>Pseudomonadati</taxon>
        <taxon>Bacteroidota</taxon>
        <taxon>Bacteroidia</taxon>
        <taxon>Bacteroidales</taxon>
        <taxon>Paludibacteraceae</taxon>
        <taxon>Paludibacter</taxon>
    </lineage>
</organism>
<keyword evidence="3" id="KW-1185">Reference proteome</keyword>
<keyword evidence="1" id="KW-0812">Transmembrane</keyword>
<dbReference type="HOGENOM" id="CLU_1336419_0_0_10"/>
<keyword evidence="1" id="KW-0472">Membrane</keyword>
<evidence type="ECO:0000313" key="2">
    <source>
        <dbReference type="EMBL" id="ADQ79171.1"/>
    </source>
</evidence>
<dbReference type="EMBL" id="CP002345">
    <property type="protein sequence ID" value="ADQ79171.1"/>
    <property type="molecule type" value="Genomic_DNA"/>
</dbReference>
<feature type="transmembrane region" description="Helical" evidence="1">
    <location>
        <begin position="129"/>
        <end position="149"/>
    </location>
</feature>
<keyword evidence="1" id="KW-1133">Transmembrane helix</keyword>
<evidence type="ECO:0000313" key="3">
    <source>
        <dbReference type="Proteomes" id="UP000008718"/>
    </source>
</evidence>
<reference key="1">
    <citation type="submission" date="2010-11" db="EMBL/GenBank/DDBJ databases">
        <title>The complete genome of Paludibacter propionicigenes DSM 17365.</title>
        <authorList>
            <consortium name="US DOE Joint Genome Institute (JGI-PGF)"/>
            <person name="Lucas S."/>
            <person name="Copeland A."/>
            <person name="Lapidus A."/>
            <person name="Bruce D."/>
            <person name="Goodwin L."/>
            <person name="Pitluck S."/>
            <person name="Kyrpides N."/>
            <person name="Mavromatis K."/>
            <person name="Ivanova N."/>
            <person name="Munk A.C."/>
            <person name="Brettin T."/>
            <person name="Detter J.C."/>
            <person name="Han C."/>
            <person name="Tapia R."/>
            <person name="Land M."/>
            <person name="Hauser L."/>
            <person name="Markowitz V."/>
            <person name="Cheng J.-F."/>
            <person name="Hugenholtz P."/>
            <person name="Woyke T."/>
            <person name="Wu D."/>
            <person name="Gronow S."/>
            <person name="Wellnitz S."/>
            <person name="Brambilla E."/>
            <person name="Klenk H.-P."/>
            <person name="Eisen J.A."/>
        </authorList>
    </citation>
    <scope>NUCLEOTIDE SEQUENCE</scope>
    <source>
        <strain>WB4</strain>
    </source>
</reference>
<dbReference type="AlphaFoldDB" id="E4T377"/>
<protein>
    <recommendedName>
        <fullName evidence="4">Transmembrane protein</fullName>
    </recommendedName>
</protein>
<feature type="transmembrane region" description="Helical" evidence="1">
    <location>
        <begin position="72"/>
        <end position="90"/>
    </location>
</feature>
<evidence type="ECO:0008006" key="4">
    <source>
        <dbReference type="Google" id="ProtNLM"/>
    </source>
</evidence>
<gene>
    <name evidence="2" type="ordered locus">Palpr_1022</name>
</gene>
<proteinExistence type="predicted"/>
<name>E4T377_PALPW</name>
<accession>E4T377</accession>
<dbReference type="STRING" id="694427.Palpr_1022"/>
<dbReference type="Proteomes" id="UP000008718">
    <property type="component" value="Chromosome"/>
</dbReference>
<feature type="transmembrane region" description="Helical" evidence="1">
    <location>
        <begin position="44"/>
        <end position="66"/>
    </location>
</feature>
<sequence length="205" mass="23934">MELEELKNAWAQYDKKLTLNLKLNEEILRKMNLERSKKEMSTPLINEIISITAGIIFLLFIVSATIRYSYELKFLLPGIITSIIVTIWVYNSVSKIKLLSTIDYYDSPIVELQKSIHTFKQKYQKSKKFELYSIPAFAIAAAPVLGIGLRNFDIYEYPIRFIIVISLALLLGYPGQIWLYKNLYEKKLSNTTKFLDELNKFEQEE</sequence>
<evidence type="ECO:0000256" key="1">
    <source>
        <dbReference type="SAM" id="Phobius"/>
    </source>
</evidence>